<dbReference type="STRING" id="551459.SAMN05421796_101257"/>
<feature type="transmembrane region" description="Helical" evidence="1">
    <location>
        <begin position="34"/>
        <end position="54"/>
    </location>
</feature>
<keyword evidence="1" id="KW-0472">Membrane</keyword>
<dbReference type="Proteomes" id="UP000186246">
    <property type="component" value="Unassembled WGS sequence"/>
</dbReference>
<sequence length="457" mass="53139">METFALKIFLCSGILLSLYHWFLAKEKTLVFNRFYLIFSLIFSLIIPFLTIELSEFTKEKPMLLIEQEIPQPILTGQIIEEKSFDFTQIIMTVYFLIAVFLLAKFIFSILKIKNLKGRKIIYKSRNVILIKQDLAPFSFWNTIYISEKSFTDFEIDERVFLHEEIHIQQKHSLDLIFIELIKSILWLNPFFYFYKNAMINNHEFLADEEVINQNTDIKNYQELILQEVMKQQNLTLTHQFNFNNTKKRFIMMTKQNSKFAKAKKMIALPLFAITTVVFAEKVYANDKISAPEIKLEKKFQNEKVLFSQEFFKKVKTDTISPKKARETKAEIKKITPDEINANDAPPVAAPKIVQTGEQIPAEYPGGIHVMRMFVGNNFDSGVFDKNTTGTMKTSIFISIDENGKTTKIKTEGGNMVFNKEAERVVKLATDNKTWKPAIENGIPVKSVFKLPLTMRFN</sequence>
<dbReference type="Gene3D" id="3.30.1150.10">
    <property type="match status" value="1"/>
</dbReference>
<dbReference type="AlphaFoldDB" id="A0A1N7K184"/>
<reference evidence="3 6" key="1">
    <citation type="submission" date="2016-11" db="EMBL/GenBank/DDBJ databases">
        <title>Whole genomes of Flavobacteriaceae.</title>
        <authorList>
            <person name="Stine C."/>
            <person name="Li C."/>
            <person name="Tadesse D."/>
        </authorList>
    </citation>
    <scope>NUCLEOTIDE SEQUENCE [LARGE SCALE GENOMIC DNA]</scope>
    <source>
        <strain evidence="3 6">DSM 21068</strain>
    </source>
</reference>
<dbReference type="InterPro" id="IPR052173">
    <property type="entry name" value="Beta-lactam_resp_regulator"/>
</dbReference>
<dbReference type="InterPro" id="IPR008756">
    <property type="entry name" value="Peptidase_M56"/>
</dbReference>
<evidence type="ECO:0000259" key="2">
    <source>
        <dbReference type="Pfam" id="PF05569"/>
    </source>
</evidence>
<dbReference type="CDD" id="cd07341">
    <property type="entry name" value="M56_BlaR1_MecR1_like"/>
    <property type="match status" value="1"/>
</dbReference>
<dbReference type="Pfam" id="PF05569">
    <property type="entry name" value="Peptidase_M56"/>
    <property type="match status" value="1"/>
</dbReference>
<feature type="transmembrane region" description="Helical" evidence="1">
    <location>
        <begin position="89"/>
        <end position="110"/>
    </location>
</feature>
<proteinExistence type="predicted"/>
<evidence type="ECO:0000313" key="5">
    <source>
        <dbReference type="Proteomes" id="UP000186246"/>
    </source>
</evidence>
<keyword evidence="1" id="KW-1133">Transmembrane helix</keyword>
<dbReference type="PANTHER" id="PTHR34978:SF3">
    <property type="entry name" value="SLR0241 PROTEIN"/>
    <property type="match status" value="1"/>
</dbReference>
<evidence type="ECO:0000313" key="6">
    <source>
        <dbReference type="Proteomes" id="UP000238314"/>
    </source>
</evidence>
<dbReference type="EMBL" id="FTOJ01000001">
    <property type="protein sequence ID" value="SIS55311.1"/>
    <property type="molecule type" value="Genomic_DNA"/>
</dbReference>
<dbReference type="PANTHER" id="PTHR34978">
    <property type="entry name" value="POSSIBLE SENSOR-TRANSDUCER PROTEIN BLAR"/>
    <property type="match status" value="1"/>
</dbReference>
<dbReference type="EMBL" id="MUGO01000003">
    <property type="protein sequence ID" value="PQA96557.1"/>
    <property type="molecule type" value="Genomic_DNA"/>
</dbReference>
<name>A0A1N7K184_9FLAO</name>
<dbReference type="RefSeq" id="WP_076449043.1">
    <property type="nucleotide sequence ID" value="NZ_MUGO01000003.1"/>
</dbReference>
<gene>
    <name evidence="3" type="ORF">B0A70_05440</name>
    <name evidence="4" type="ORF">SAMN05421796_101257</name>
</gene>
<evidence type="ECO:0000313" key="4">
    <source>
        <dbReference type="EMBL" id="SIS55311.1"/>
    </source>
</evidence>
<reference evidence="4" key="2">
    <citation type="submission" date="2017-01" db="EMBL/GenBank/DDBJ databases">
        <authorList>
            <person name="Mah S.A."/>
            <person name="Swanson W.J."/>
            <person name="Moy G.W."/>
            <person name="Vacquier V.D."/>
        </authorList>
    </citation>
    <scope>NUCLEOTIDE SEQUENCE [LARGE SCALE GENOMIC DNA]</scope>
    <source>
        <strain evidence="4">DSM 21068</strain>
    </source>
</reference>
<evidence type="ECO:0000256" key="1">
    <source>
        <dbReference type="SAM" id="Phobius"/>
    </source>
</evidence>
<keyword evidence="1" id="KW-0812">Transmembrane</keyword>
<organism evidence="4 5">
    <name type="scientific">Chryseobacterium piscicola</name>
    <dbReference type="NCBI Taxonomy" id="551459"/>
    <lineage>
        <taxon>Bacteria</taxon>
        <taxon>Pseudomonadati</taxon>
        <taxon>Bacteroidota</taxon>
        <taxon>Flavobacteriia</taxon>
        <taxon>Flavobacteriales</taxon>
        <taxon>Weeksellaceae</taxon>
        <taxon>Chryseobacterium group</taxon>
        <taxon>Chryseobacterium</taxon>
    </lineage>
</organism>
<reference evidence="5" key="3">
    <citation type="submission" date="2017-01" db="EMBL/GenBank/DDBJ databases">
        <authorList>
            <person name="Varghese N."/>
            <person name="Submissions S."/>
        </authorList>
    </citation>
    <scope>NUCLEOTIDE SEQUENCE [LARGE SCALE GENOMIC DNA]</scope>
    <source>
        <strain evidence="5">DSM 21068</strain>
    </source>
</reference>
<feature type="transmembrane region" description="Helical" evidence="1">
    <location>
        <begin position="6"/>
        <end position="22"/>
    </location>
</feature>
<protein>
    <submittedName>
        <fullName evidence="4">Signal transducer regulating beta-lactamase production, contains metallopeptidase domain</fullName>
    </submittedName>
</protein>
<dbReference type="Proteomes" id="UP000238314">
    <property type="component" value="Unassembled WGS sequence"/>
</dbReference>
<accession>A0A1N7K184</accession>
<feature type="domain" description="Peptidase M56" evidence="2">
    <location>
        <begin position="136"/>
        <end position="251"/>
    </location>
</feature>
<keyword evidence="6" id="KW-1185">Reference proteome</keyword>
<evidence type="ECO:0000313" key="3">
    <source>
        <dbReference type="EMBL" id="PQA96557.1"/>
    </source>
</evidence>